<dbReference type="EMBL" id="CP036318">
    <property type="protein sequence ID" value="QDV56160.1"/>
    <property type="molecule type" value="Genomic_DNA"/>
</dbReference>
<dbReference type="AlphaFoldDB" id="A0A518ISV6"/>
<evidence type="ECO:0000259" key="1">
    <source>
        <dbReference type="Pfam" id="PF02464"/>
    </source>
</evidence>
<gene>
    <name evidence="2" type="primary">pncC</name>
    <name evidence="2" type="ORF">Mal33_21390</name>
</gene>
<dbReference type="Proteomes" id="UP000316770">
    <property type="component" value="Chromosome"/>
</dbReference>
<feature type="domain" description="CinA C-terminal" evidence="1">
    <location>
        <begin position="5"/>
        <end position="161"/>
    </location>
</feature>
<dbReference type="NCBIfam" id="TIGR00199">
    <property type="entry name" value="PncC_domain"/>
    <property type="match status" value="1"/>
</dbReference>
<organism evidence="2 3">
    <name type="scientific">Rosistilla oblonga</name>
    <dbReference type="NCBI Taxonomy" id="2527990"/>
    <lineage>
        <taxon>Bacteria</taxon>
        <taxon>Pseudomonadati</taxon>
        <taxon>Planctomycetota</taxon>
        <taxon>Planctomycetia</taxon>
        <taxon>Pirellulales</taxon>
        <taxon>Pirellulaceae</taxon>
        <taxon>Rosistilla</taxon>
    </lineage>
</organism>
<keyword evidence="2" id="KW-0378">Hydrolase</keyword>
<dbReference type="Pfam" id="PF02464">
    <property type="entry name" value="CinA"/>
    <property type="match status" value="1"/>
</dbReference>
<dbReference type="EC" id="3.5.1.42" evidence="2"/>
<dbReference type="InterPro" id="IPR036653">
    <property type="entry name" value="CinA-like_C"/>
</dbReference>
<proteinExistence type="predicted"/>
<sequence>MTDMNQIAQQVADRLTARQTKVVFAESCTAGLVAASLASIPGISQWLCGSVVTYRESMKIAWLGVSPADLQRFTAVSQTVTDQMADGVLRRTEDADIAAAVTGHLGPNAPPQLDGAVFVSIARRAADGTLAVQSTRHQLKATGRIDRQREAVDCVFSELLNALADADD</sequence>
<dbReference type="InterPro" id="IPR008136">
    <property type="entry name" value="CinA_C"/>
</dbReference>
<evidence type="ECO:0000313" key="3">
    <source>
        <dbReference type="Proteomes" id="UP000316770"/>
    </source>
</evidence>
<accession>A0A518ISV6</accession>
<dbReference type="GO" id="GO:0019159">
    <property type="term" value="F:nicotinamide-nucleotide amidase activity"/>
    <property type="evidence" value="ECO:0007669"/>
    <property type="project" value="UniProtKB-EC"/>
</dbReference>
<dbReference type="SUPFAM" id="SSF142433">
    <property type="entry name" value="CinA-like"/>
    <property type="match status" value="1"/>
</dbReference>
<protein>
    <submittedName>
        <fullName evidence="2">Nicotinamide-nucleotide amidohydrolase PncC</fullName>
        <ecNumber evidence="2">3.5.1.42</ecNumber>
    </submittedName>
</protein>
<keyword evidence="3" id="KW-1185">Reference proteome</keyword>
<reference evidence="2 3" key="1">
    <citation type="submission" date="2019-02" db="EMBL/GenBank/DDBJ databases">
        <title>Deep-cultivation of Planctomycetes and their phenomic and genomic characterization uncovers novel biology.</title>
        <authorList>
            <person name="Wiegand S."/>
            <person name="Jogler M."/>
            <person name="Boedeker C."/>
            <person name="Pinto D."/>
            <person name="Vollmers J."/>
            <person name="Rivas-Marin E."/>
            <person name="Kohn T."/>
            <person name="Peeters S.H."/>
            <person name="Heuer A."/>
            <person name="Rast P."/>
            <person name="Oberbeckmann S."/>
            <person name="Bunk B."/>
            <person name="Jeske O."/>
            <person name="Meyerdierks A."/>
            <person name="Storesund J.E."/>
            <person name="Kallscheuer N."/>
            <person name="Luecker S."/>
            <person name="Lage O.M."/>
            <person name="Pohl T."/>
            <person name="Merkel B.J."/>
            <person name="Hornburger P."/>
            <person name="Mueller R.-W."/>
            <person name="Bruemmer F."/>
            <person name="Labrenz M."/>
            <person name="Spormann A.M."/>
            <person name="Op den Camp H."/>
            <person name="Overmann J."/>
            <person name="Amann R."/>
            <person name="Jetten M.S.M."/>
            <person name="Mascher T."/>
            <person name="Medema M.H."/>
            <person name="Devos D.P."/>
            <person name="Kaster A.-K."/>
            <person name="Ovreas L."/>
            <person name="Rohde M."/>
            <person name="Galperin M.Y."/>
            <person name="Jogler C."/>
        </authorList>
    </citation>
    <scope>NUCLEOTIDE SEQUENCE [LARGE SCALE GENOMIC DNA]</scope>
    <source>
        <strain evidence="2 3">Mal33</strain>
    </source>
</reference>
<name>A0A518ISV6_9BACT</name>
<evidence type="ECO:0000313" key="2">
    <source>
        <dbReference type="EMBL" id="QDV56160.1"/>
    </source>
</evidence>
<dbReference type="Gene3D" id="3.90.950.20">
    <property type="entry name" value="CinA-like"/>
    <property type="match status" value="1"/>
</dbReference>